<dbReference type="GeneID" id="25986471"/>
<dbReference type="EMBL" id="ALBS01000215">
    <property type="protein sequence ID" value="EJT48042.1"/>
    <property type="molecule type" value="Genomic_DNA"/>
</dbReference>
<dbReference type="CDD" id="cd18808">
    <property type="entry name" value="SF1_C_Upf1"/>
    <property type="match status" value="1"/>
</dbReference>
<dbReference type="GO" id="GO:0043139">
    <property type="term" value="F:5'-3' DNA helicase activity"/>
    <property type="evidence" value="ECO:0007669"/>
    <property type="project" value="TreeGrafter"/>
</dbReference>
<comment type="similarity">
    <text evidence="1">Belongs to the DNA2/NAM7 helicase family.</text>
</comment>
<evidence type="ECO:0000259" key="8">
    <source>
        <dbReference type="SMART" id="SM00487"/>
    </source>
</evidence>
<dbReference type="KEGG" id="tasa:A1Q1_02958"/>
<dbReference type="GO" id="GO:0016787">
    <property type="term" value="F:hydrolase activity"/>
    <property type="evidence" value="ECO:0007669"/>
    <property type="project" value="UniProtKB-KW"/>
</dbReference>
<dbReference type="SMART" id="SM00382">
    <property type="entry name" value="AAA"/>
    <property type="match status" value="1"/>
</dbReference>
<dbReference type="Gene3D" id="2.40.30.270">
    <property type="match status" value="1"/>
</dbReference>
<dbReference type="InterPro" id="IPR014001">
    <property type="entry name" value="Helicase_ATP-bd"/>
</dbReference>
<accession>J6EYX3</accession>
<evidence type="ECO:0000256" key="2">
    <source>
        <dbReference type="ARBA" id="ARBA00022741"/>
    </source>
</evidence>
<dbReference type="PANTHER" id="PTHR43788:SF8">
    <property type="entry name" value="DNA-BINDING PROTEIN SMUBP-2"/>
    <property type="match status" value="1"/>
</dbReference>
<reference evidence="9 10" key="1">
    <citation type="journal article" date="2012" name="Eukaryot. Cell">
        <title>Draft genome sequence of CBS 2479, the standard type strain of Trichosporon asahii.</title>
        <authorList>
            <person name="Yang R.Y."/>
            <person name="Li H.T."/>
            <person name="Zhu H."/>
            <person name="Zhou G.P."/>
            <person name="Wang M."/>
            <person name="Wang L."/>
        </authorList>
    </citation>
    <scope>NUCLEOTIDE SEQUENCE [LARGE SCALE GENOMIC DNA]</scope>
    <source>
        <strain evidence="10">ATCC 90039 / CBS 2479 / JCM 2466 / KCTC 7840 / NCYC 2677 / UAMH 7654</strain>
    </source>
</reference>
<keyword evidence="4 9" id="KW-0347">Helicase</keyword>
<organism evidence="9 10">
    <name type="scientific">Trichosporon asahii var. asahii (strain ATCC 90039 / CBS 2479 / JCM 2466 / KCTC 7840 / NBRC 103889/ NCYC 2677 / UAMH 7654)</name>
    <name type="common">Yeast</name>
    <dbReference type="NCBI Taxonomy" id="1186058"/>
    <lineage>
        <taxon>Eukaryota</taxon>
        <taxon>Fungi</taxon>
        <taxon>Dikarya</taxon>
        <taxon>Basidiomycota</taxon>
        <taxon>Agaricomycotina</taxon>
        <taxon>Tremellomycetes</taxon>
        <taxon>Trichosporonales</taxon>
        <taxon>Trichosporonaceae</taxon>
        <taxon>Trichosporon</taxon>
    </lineage>
</organism>
<dbReference type="OrthoDB" id="6730379at2759"/>
<dbReference type="HOGENOM" id="CLU_001666_8_2_1"/>
<dbReference type="InterPro" id="IPR003593">
    <property type="entry name" value="AAA+_ATPase"/>
</dbReference>
<dbReference type="AlphaFoldDB" id="J6EYX3"/>
<dbReference type="Proteomes" id="UP000002748">
    <property type="component" value="Unassembled WGS sequence"/>
</dbReference>
<feature type="domain" description="Helicase ATP-binding" evidence="8">
    <location>
        <begin position="202"/>
        <end position="512"/>
    </location>
</feature>
<dbReference type="InterPro" id="IPR027417">
    <property type="entry name" value="P-loop_NTPase"/>
</dbReference>
<sequence length="721" mass="79119">MRTITALLEPKRPERADLEAFLDRQTALLQLEREEEEEQTRLLNSNCTDISIIELHRPLAYHTTQALPPHTFRPGDPVRVEEYVSAPKKGKAGKEELPGVEGVVYKVGPVKISVAVSEGDVDLPERLRIVKLANSVVFDRMRKTLEHLRRLVVPEAGASTPSADNMMLVNALLGMQKPTWSKTVSAPTLQNAEAEDGTIEWIGERLNDSQKEAIDFCLRADSVACIHGPPGTGKTHTLVELILQFLARPVQPGGAVPPRILVTTPSNLALDNLLARLSHVARTDPKAGALLPPGSILRLGHPSRVSKDLLPATLDYKAVHGDAGALVADIGNEIKGHLSDLGKKRGERGAVKGKARGEKWGEVRELRREYRAREAKVVKTVVGEARVVLATCHSAGSRQINNVNFDVAVIDEATQALEPVAWVPILKAKKLVLAGDPQQLPPTITSKPDKLPKLKDDAKVEDKAKDLSLQPKLRPPRTLETTLFDRLEDLYGAGIKRILKVQYRMNEKIAEFPSKTLYGGELVSDPSVATHTLMDLPSVETDGEDAEEALSPPVIFYDTAGCDFRERDEEDELALAKRKEGEGGSKSNENEADIVARVVRRLVSLGVPEEEVGVVVPYQAQVAVLAKMLREEFPNMTIGTVDGLQGQERDAVVLSLVRSNEKGDVGFLGQYKRLNVAMTRPRRQLVVVGDSETVAKGSAYLKSWIKWLEDNADVRYAGDEV</sequence>
<dbReference type="GO" id="GO:0005524">
    <property type="term" value="F:ATP binding"/>
    <property type="evidence" value="ECO:0007669"/>
    <property type="project" value="UniProtKB-KW"/>
</dbReference>
<evidence type="ECO:0000259" key="7">
    <source>
        <dbReference type="SMART" id="SM00382"/>
    </source>
</evidence>
<evidence type="ECO:0000256" key="5">
    <source>
        <dbReference type="ARBA" id="ARBA00022840"/>
    </source>
</evidence>
<dbReference type="InterPro" id="IPR041677">
    <property type="entry name" value="DNA2/NAM7_AAA_11"/>
</dbReference>
<dbReference type="RefSeq" id="XP_014179662.1">
    <property type="nucleotide sequence ID" value="XM_014324187.1"/>
</dbReference>
<keyword evidence="5" id="KW-0067">ATP-binding</keyword>
<keyword evidence="2" id="KW-0547">Nucleotide-binding</keyword>
<dbReference type="SUPFAM" id="SSF52540">
    <property type="entry name" value="P-loop containing nucleoside triphosphate hydrolases"/>
    <property type="match status" value="1"/>
</dbReference>
<evidence type="ECO:0000256" key="3">
    <source>
        <dbReference type="ARBA" id="ARBA00022801"/>
    </source>
</evidence>
<gene>
    <name evidence="9" type="ORF">A1Q1_02958</name>
</gene>
<dbReference type="Pfam" id="PF13087">
    <property type="entry name" value="AAA_12"/>
    <property type="match status" value="1"/>
</dbReference>
<dbReference type="InterPro" id="IPR047187">
    <property type="entry name" value="SF1_C_Upf1"/>
</dbReference>
<protein>
    <submittedName>
        <fullName evidence="9">DNA helicase</fullName>
    </submittedName>
</protein>
<feature type="domain" description="AAA+ ATPase" evidence="7">
    <location>
        <begin position="220"/>
        <end position="561"/>
    </location>
</feature>
<evidence type="ECO:0000256" key="4">
    <source>
        <dbReference type="ARBA" id="ARBA00022806"/>
    </source>
</evidence>
<dbReference type="InterPro" id="IPR041679">
    <property type="entry name" value="DNA2/NAM7-like_C"/>
</dbReference>
<evidence type="ECO:0000256" key="1">
    <source>
        <dbReference type="ARBA" id="ARBA00007913"/>
    </source>
</evidence>
<dbReference type="Pfam" id="PF13086">
    <property type="entry name" value="AAA_11"/>
    <property type="match status" value="1"/>
</dbReference>
<dbReference type="PANTHER" id="PTHR43788">
    <property type="entry name" value="DNA2/NAM7 HELICASE FAMILY MEMBER"/>
    <property type="match status" value="1"/>
</dbReference>
<dbReference type="Gene3D" id="3.40.50.300">
    <property type="entry name" value="P-loop containing nucleotide triphosphate hydrolases"/>
    <property type="match status" value="2"/>
</dbReference>
<evidence type="ECO:0000256" key="6">
    <source>
        <dbReference type="ARBA" id="ARBA00048432"/>
    </source>
</evidence>
<dbReference type="VEuPathDB" id="FungiDB:A1Q1_02958"/>
<dbReference type="InterPro" id="IPR050534">
    <property type="entry name" value="Coronavir_polyprotein_1ab"/>
</dbReference>
<comment type="caution">
    <text evidence="9">The sequence shown here is derived from an EMBL/GenBank/DDBJ whole genome shotgun (WGS) entry which is preliminary data.</text>
</comment>
<proteinExistence type="inferred from homology"/>
<dbReference type="SMART" id="SM00487">
    <property type="entry name" value="DEXDc"/>
    <property type="match status" value="1"/>
</dbReference>
<comment type="catalytic activity">
    <reaction evidence="6">
        <text>ATP + H2O = ADP + phosphate + H(+)</text>
        <dbReference type="Rhea" id="RHEA:13065"/>
        <dbReference type="ChEBI" id="CHEBI:15377"/>
        <dbReference type="ChEBI" id="CHEBI:15378"/>
        <dbReference type="ChEBI" id="CHEBI:30616"/>
        <dbReference type="ChEBI" id="CHEBI:43474"/>
        <dbReference type="ChEBI" id="CHEBI:456216"/>
        <dbReference type="EC" id="3.6.4.12"/>
    </reaction>
    <physiologicalReaction direction="left-to-right" evidence="6">
        <dbReference type="Rhea" id="RHEA:13066"/>
    </physiologicalReaction>
</comment>
<keyword evidence="3" id="KW-0378">Hydrolase</keyword>
<evidence type="ECO:0000313" key="10">
    <source>
        <dbReference type="Proteomes" id="UP000002748"/>
    </source>
</evidence>
<name>J6EYX3_TRIAS</name>
<evidence type="ECO:0000313" key="9">
    <source>
        <dbReference type="EMBL" id="EJT48042.1"/>
    </source>
</evidence>